<evidence type="ECO:0000256" key="1">
    <source>
        <dbReference type="SAM" id="MobiDB-lite"/>
    </source>
</evidence>
<dbReference type="AlphaFoldDB" id="A0A1C3W060"/>
<sequence>MNTIQLYQHFDPSKKPQPKDMIELLARIRQATNRELNPPTDAAVFPLTTDANPPHSLVYTHTRSDLAAGSTSENE</sequence>
<gene>
    <name evidence="2" type="ORF">GA0061101_107221</name>
</gene>
<reference evidence="3" key="1">
    <citation type="submission" date="2016-08" db="EMBL/GenBank/DDBJ databases">
        <authorList>
            <person name="Varghese N."/>
            <person name="Submissions Spin"/>
        </authorList>
    </citation>
    <scope>NUCLEOTIDE SEQUENCE [LARGE SCALE GENOMIC DNA]</scope>
    <source>
        <strain evidence="3">P1-7</strain>
    </source>
</reference>
<dbReference type="RefSeq" id="WP_092574334.1">
    <property type="nucleotide sequence ID" value="NZ_FMAF01000007.1"/>
</dbReference>
<organism evidence="2 3">
    <name type="scientific">Rhizobium lusitanum</name>
    <dbReference type="NCBI Taxonomy" id="293958"/>
    <lineage>
        <taxon>Bacteria</taxon>
        <taxon>Pseudomonadati</taxon>
        <taxon>Pseudomonadota</taxon>
        <taxon>Alphaproteobacteria</taxon>
        <taxon>Hyphomicrobiales</taxon>
        <taxon>Rhizobiaceae</taxon>
        <taxon>Rhizobium/Agrobacterium group</taxon>
        <taxon>Rhizobium</taxon>
    </lineage>
</organism>
<evidence type="ECO:0000313" key="2">
    <source>
        <dbReference type="EMBL" id="SCB33367.1"/>
    </source>
</evidence>
<name>A0A1C3W060_9HYPH</name>
<feature type="region of interest" description="Disordered" evidence="1">
    <location>
        <begin position="33"/>
        <end position="57"/>
    </location>
</feature>
<dbReference type="EMBL" id="FMAF01000007">
    <property type="protein sequence ID" value="SCB33367.1"/>
    <property type="molecule type" value="Genomic_DNA"/>
</dbReference>
<proteinExistence type="predicted"/>
<accession>A0A1C3W060</accession>
<protein>
    <submittedName>
        <fullName evidence="2">Uncharacterized protein</fullName>
    </submittedName>
</protein>
<evidence type="ECO:0000313" key="3">
    <source>
        <dbReference type="Proteomes" id="UP000199205"/>
    </source>
</evidence>
<dbReference type="Proteomes" id="UP000199205">
    <property type="component" value="Unassembled WGS sequence"/>
</dbReference>